<evidence type="ECO:0000313" key="3">
    <source>
        <dbReference type="Proteomes" id="UP000192220"/>
    </source>
</evidence>
<dbReference type="OrthoDB" id="72419at2759"/>
<feature type="repeat" description="LDL-receptor class B" evidence="1">
    <location>
        <begin position="207"/>
        <end position="249"/>
    </location>
</feature>
<dbReference type="PANTHER" id="PTHR46513:SF13">
    <property type="entry name" value="EGF-LIKE DOMAIN-CONTAINING PROTEIN"/>
    <property type="match status" value="1"/>
</dbReference>
<dbReference type="Proteomes" id="UP000192220">
    <property type="component" value="Unplaced"/>
</dbReference>
<dbReference type="AlphaFoldDB" id="A0A2I4BDB0"/>
<reference evidence="4" key="1">
    <citation type="submission" date="2025-08" db="UniProtKB">
        <authorList>
            <consortium name="RefSeq"/>
        </authorList>
    </citation>
    <scope>IDENTIFICATION</scope>
</reference>
<dbReference type="Pfam" id="PF14670">
    <property type="entry name" value="FXa_inhibition"/>
    <property type="match status" value="1"/>
</dbReference>
<dbReference type="GO" id="GO:0060070">
    <property type="term" value="P:canonical Wnt signaling pathway"/>
    <property type="evidence" value="ECO:0007669"/>
    <property type="project" value="TreeGrafter"/>
</dbReference>
<dbReference type="SMART" id="SM00135">
    <property type="entry name" value="LY"/>
    <property type="match status" value="7"/>
</dbReference>
<organism evidence="3 4">
    <name type="scientific">Austrofundulus limnaeus</name>
    <name type="common">Annual killifish</name>
    <dbReference type="NCBI Taxonomy" id="52670"/>
    <lineage>
        <taxon>Eukaryota</taxon>
        <taxon>Metazoa</taxon>
        <taxon>Chordata</taxon>
        <taxon>Craniata</taxon>
        <taxon>Vertebrata</taxon>
        <taxon>Euteleostomi</taxon>
        <taxon>Actinopterygii</taxon>
        <taxon>Neopterygii</taxon>
        <taxon>Teleostei</taxon>
        <taxon>Neoteleostei</taxon>
        <taxon>Acanthomorphata</taxon>
        <taxon>Ovalentaria</taxon>
        <taxon>Atherinomorphae</taxon>
        <taxon>Cyprinodontiformes</taxon>
        <taxon>Rivulidae</taxon>
        <taxon>Austrofundulus</taxon>
    </lineage>
</organism>
<keyword evidence="4" id="KW-0449">Lipoprotein</keyword>
<dbReference type="SUPFAM" id="SSF57196">
    <property type="entry name" value="EGF/Laminin"/>
    <property type="match status" value="1"/>
</dbReference>
<dbReference type="Pfam" id="PF00058">
    <property type="entry name" value="Ldl_recept_b"/>
    <property type="match status" value="4"/>
</dbReference>
<feature type="repeat" description="LDL-receptor class B" evidence="1">
    <location>
        <begin position="163"/>
        <end position="206"/>
    </location>
</feature>
<dbReference type="InterPro" id="IPR000033">
    <property type="entry name" value="LDLR_classB_rpt"/>
</dbReference>
<evidence type="ECO:0000313" key="4">
    <source>
        <dbReference type="RefSeq" id="XP_013865731.1"/>
    </source>
</evidence>
<feature type="signal peptide" evidence="2">
    <location>
        <begin position="1"/>
        <end position="24"/>
    </location>
</feature>
<proteinExistence type="predicted"/>
<feature type="repeat" description="LDL-receptor class B" evidence="1">
    <location>
        <begin position="385"/>
        <end position="427"/>
    </location>
</feature>
<dbReference type="Gene3D" id="2.10.25.10">
    <property type="entry name" value="Laminin"/>
    <property type="match status" value="1"/>
</dbReference>
<gene>
    <name evidence="4" type="primary">LOC106518856</name>
</gene>
<evidence type="ECO:0000256" key="2">
    <source>
        <dbReference type="SAM" id="SignalP"/>
    </source>
</evidence>
<feature type="non-terminal residue" evidence="4">
    <location>
        <position position="456"/>
    </location>
</feature>
<feature type="repeat" description="LDL-receptor class B" evidence="1">
    <location>
        <begin position="428"/>
        <end position="456"/>
    </location>
</feature>
<dbReference type="RefSeq" id="XP_013865731.1">
    <property type="nucleotide sequence ID" value="XM_014010277.1"/>
</dbReference>
<sequence length="456" mass="51288">MGGLLAELLLLLWSCLLLLAQLHASPLLLFANRRDVRLVDADFVRGESAVVVSDLEDAAAVDFLYAEGLIFWTDVSEEAIKQTHWNQSSNSLKEVLGTGQTVVVSGLNSPDGLACDWLGKKLYWTDSDTNRIEVANLDGTSRKVLFWMDLDQPRAIALNPGQRYMYWTDWGEEPRIERAGMDGSIRQVIVNEDIHWPNGLTIDLVEEKLYWADAKLSFIHRANLDGSAREEVVEGTLTHPFALTLSKETLYWTDWQTRSIHACNKHSGDKTREILSGIYSPMDIQVLEPYRQPYIQTPCSDNNGGCSHLCLLSPVQPFYSCACPTGVQLKADGKTCKPGAEEVLLLARRTDLRRISLDLPDFTDIVLEVGDIRHAIAIDYDPAEGFVYWTDDEVQAIRRSHIDGRNAVVLVSTELKHPDGIAVDWVARNLYWTDTGTDRIEVTRLNGTFRKILISE</sequence>
<keyword evidence="2" id="KW-0732">Signal</keyword>
<dbReference type="SUPFAM" id="SSF63825">
    <property type="entry name" value="YWTD domain"/>
    <property type="match status" value="2"/>
</dbReference>
<keyword evidence="4" id="KW-0675">Receptor</keyword>
<dbReference type="PROSITE" id="PS51120">
    <property type="entry name" value="LDLRB"/>
    <property type="match status" value="5"/>
</dbReference>
<dbReference type="GeneID" id="106518856"/>
<name>A0A2I4BDB0_AUSLI</name>
<feature type="chain" id="PRO_5014165871" evidence="2">
    <location>
        <begin position="25"/>
        <end position="456"/>
    </location>
</feature>
<dbReference type="Gene3D" id="2.120.10.30">
    <property type="entry name" value="TolB, C-terminal domain"/>
    <property type="match status" value="2"/>
</dbReference>
<dbReference type="InterPro" id="IPR050778">
    <property type="entry name" value="Cueball_EGF_LRP_Nidogen"/>
</dbReference>
<accession>A0A2I4BDB0</accession>
<dbReference type="FunFam" id="2.120.10.30:FF:000024">
    <property type="entry name" value="Low-density lipoprotein receptor-related protein"/>
    <property type="match status" value="1"/>
</dbReference>
<dbReference type="STRING" id="52670.A0A2I4BDB0"/>
<dbReference type="GO" id="GO:0017147">
    <property type="term" value="F:Wnt-protein binding"/>
    <property type="evidence" value="ECO:0007669"/>
    <property type="project" value="TreeGrafter"/>
</dbReference>
<dbReference type="KEGG" id="alim:106518856"/>
<keyword evidence="3" id="KW-1185">Reference proteome</keyword>
<feature type="repeat" description="LDL-receptor class B" evidence="1">
    <location>
        <begin position="120"/>
        <end position="162"/>
    </location>
</feature>
<dbReference type="GO" id="GO:0005886">
    <property type="term" value="C:plasma membrane"/>
    <property type="evidence" value="ECO:0007669"/>
    <property type="project" value="TreeGrafter"/>
</dbReference>
<dbReference type="GO" id="GO:0042813">
    <property type="term" value="F:Wnt receptor activity"/>
    <property type="evidence" value="ECO:0007669"/>
    <property type="project" value="TreeGrafter"/>
</dbReference>
<dbReference type="InterPro" id="IPR011042">
    <property type="entry name" value="6-blade_b-propeller_TolB-like"/>
</dbReference>
<dbReference type="PANTHER" id="PTHR46513">
    <property type="entry name" value="VITELLOGENIN RECEPTOR-LIKE PROTEIN-RELATED-RELATED"/>
    <property type="match status" value="1"/>
</dbReference>
<evidence type="ECO:0000256" key="1">
    <source>
        <dbReference type="PROSITE-ProRule" id="PRU00461"/>
    </source>
</evidence>
<dbReference type="InParanoid" id="A0A2I4BDB0"/>
<protein>
    <submittedName>
        <fullName evidence="4">Low-density lipoprotein receptor-related protein 5</fullName>
    </submittedName>
</protein>